<proteinExistence type="predicted"/>
<sequence length="260" mass="28469">MKRSALVLSLLLATGAVQAHDDDNGHHVSCNVDSKYALDTYRNAFVLTQEDGKPARISFGGGKLFIDGREAPLTPADQQRMREFEGELRQLLPEMQKITIEAIDIAFTALTEVARGLSSNPDKSVAKLKRSQALALRELNSQPSWMFGRDADDDAVAAIIDPIVSDFVPEITGSAVTMAMKAVFAGEEERQAMEARMQKMGDALDSKIDARAKALEPQAEAMCGRLRRMDAIDNALDYRLPSGKPIELLHVDVKETTNAP</sequence>
<accession>A0A091AT53</accession>
<dbReference type="Pfam" id="PF11101">
    <property type="entry name" value="DUF2884"/>
    <property type="match status" value="1"/>
</dbReference>
<feature type="signal peptide" evidence="1">
    <location>
        <begin position="1"/>
        <end position="19"/>
    </location>
</feature>
<gene>
    <name evidence="2" type="ORF">N789_12795</name>
</gene>
<evidence type="ECO:0000313" key="3">
    <source>
        <dbReference type="Proteomes" id="UP000029385"/>
    </source>
</evidence>
<reference evidence="2 3" key="1">
    <citation type="submission" date="2013-09" db="EMBL/GenBank/DDBJ databases">
        <title>Genome sequencing of Arenimonas oryziterrae.</title>
        <authorList>
            <person name="Chen F."/>
            <person name="Wang G."/>
        </authorList>
    </citation>
    <scope>NUCLEOTIDE SEQUENCE [LARGE SCALE GENOMIC DNA]</scope>
    <source>
        <strain evidence="2 3">YC6267</strain>
    </source>
</reference>
<dbReference type="PATRIC" id="fig|1121015.4.peg.2028"/>
<dbReference type="eggNOG" id="ENOG502Z7W2">
    <property type="taxonomic scope" value="Bacteria"/>
</dbReference>
<dbReference type="AlphaFoldDB" id="A0A091AT53"/>
<comment type="caution">
    <text evidence="2">The sequence shown here is derived from an EMBL/GenBank/DDBJ whole genome shotgun (WGS) entry which is preliminary data.</text>
</comment>
<evidence type="ECO:0000256" key="1">
    <source>
        <dbReference type="SAM" id="SignalP"/>
    </source>
</evidence>
<dbReference type="STRING" id="1121015.GCA_000420545_02601"/>
<evidence type="ECO:0008006" key="4">
    <source>
        <dbReference type="Google" id="ProtNLM"/>
    </source>
</evidence>
<protein>
    <recommendedName>
        <fullName evidence="4">DUF2884 family protein</fullName>
    </recommendedName>
</protein>
<dbReference type="Proteomes" id="UP000029385">
    <property type="component" value="Unassembled WGS sequence"/>
</dbReference>
<keyword evidence="1" id="KW-0732">Signal</keyword>
<dbReference type="EMBL" id="AVCI01000009">
    <property type="protein sequence ID" value="KFN42511.1"/>
    <property type="molecule type" value="Genomic_DNA"/>
</dbReference>
<organism evidence="2 3">
    <name type="scientific">Arenimonas oryziterrae DSM 21050 = YC6267</name>
    <dbReference type="NCBI Taxonomy" id="1121015"/>
    <lineage>
        <taxon>Bacteria</taxon>
        <taxon>Pseudomonadati</taxon>
        <taxon>Pseudomonadota</taxon>
        <taxon>Gammaproteobacteria</taxon>
        <taxon>Lysobacterales</taxon>
        <taxon>Lysobacteraceae</taxon>
        <taxon>Arenimonas</taxon>
    </lineage>
</organism>
<name>A0A091AT53_9GAMM</name>
<dbReference type="RefSeq" id="WP_022970206.1">
    <property type="nucleotide sequence ID" value="NZ_ATVD01000006.1"/>
</dbReference>
<evidence type="ECO:0000313" key="2">
    <source>
        <dbReference type="EMBL" id="KFN42511.1"/>
    </source>
</evidence>
<dbReference type="OrthoDB" id="7063031at2"/>
<dbReference type="InterPro" id="IPR021307">
    <property type="entry name" value="DUF2884"/>
</dbReference>
<keyword evidence="3" id="KW-1185">Reference proteome</keyword>
<feature type="chain" id="PRO_5001868993" description="DUF2884 family protein" evidence="1">
    <location>
        <begin position="20"/>
        <end position="260"/>
    </location>
</feature>